<keyword evidence="9" id="KW-1185">Reference proteome</keyword>
<keyword evidence="4" id="KW-0325">Glycoprotein</keyword>
<evidence type="ECO:0000313" key="9">
    <source>
        <dbReference type="Proteomes" id="UP000694580"/>
    </source>
</evidence>
<keyword evidence="3" id="KW-0256">Endoplasmic reticulum</keyword>
<evidence type="ECO:0000256" key="1">
    <source>
        <dbReference type="ARBA" id="ARBA00006721"/>
    </source>
</evidence>
<evidence type="ECO:0000259" key="7">
    <source>
        <dbReference type="Pfam" id="PF01755"/>
    </source>
</evidence>
<evidence type="ECO:0000256" key="3">
    <source>
        <dbReference type="ARBA" id="ARBA00022824"/>
    </source>
</evidence>
<feature type="signal peptide" evidence="6">
    <location>
        <begin position="1"/>
        <end position="23"/>
    </location>
</feature>
<evidence type="ECO:0000256" key="6">
    <source>
        <dbReference type="SAM" id="SignalP"/>
    </source>
</evidence>
<dbReference type="Gene3D" id="3.90.550.10">
    <property type="entry name" value="Spore Coat Polysaccharide Biosynthesis Protein SpsA, Chain A"/>
    <property type="match status" value="1"/>
</dbReference>
<feature type="region of interest" description="Disordered" evidence="5">
    <location>
        <begin position="564"/>
        <end position="599"/>
    </location>
</feature>
<dbReference type="FunFam" id="3.90.550.10:FF:000048">
    <property type="entry name" value="Glycosyltransferase 25 family member 1"/>
    <property type="match status" value="1"/>
</dbReference>
<evidence type="ECO:0000256" key="4">
    <source>
        <dbReference type="ARBA" id="ARBA00023180"/>
    </source>
</evidence>
<dbReference type="InterPro" id="IPR029044">
    <property type="entry name" value="Nucleotide-diphossugar_trans"/>
</dbReference>
<dbReference type="GO" id="GO:0050211">
    <property type="term" value="F:procollagen galactosyltransferase activity"/>
    <property type="evidence" value="ECO:0007669"/>
    <property type="project" value="TreeGrafter"/>
</dbReference>
<evidence type="ECO:0000256" key="2">
    <source>
        <dbReference type="ARBA" id="ARBA00022729"/>
    </source>
</evidence>
<reference evidence="8 9" key="1">
    <citation type="submission" date="2020-06" db="EMBL/GenBank/DDBJ databases">
        <authorList>
            <consortium name="Wellcome Sanger Institute Data Sharing"/>
        </authorList>
    </citation>
    <scope>NUCLEOTIDE SEQUENCE [LARGE SCALE GENOMIC DNA]</scope>
</reference>
<gene>
    <name evidence="8" type="primary">COLGALT2</name>
</gene>
<dbReference type="CDD" id="cd00761">
    <property type="entry name" value="Glyco_tranf_GTA_type"/>
    <property type="match status" value="1"/>
</dbReference>
<feature type="domain" description="Glycosyl transferase family 25" evidence="7">
    <location>
        <begin position="316"/>
        <end position="499"/>
    </location>
</feature>
<protein>
    <recommendedName>
        <fullName evidence="7">Glycosyl transferase family 25 domain-containing protein</fullName>
    </recommendedName>
</protein>
<dbReference type="InterPro" id="IPR050757">
    <property type="entry name" value="Collagen_mod_GT25"/>
</dbReference>
<dbReference type="Ensembl" id="ENSDCDT00010018032.1">
    <property type="protein sequence ID" value="ENSDCDP00010017005.1"/>
    <property type="gene ID" value="ENSDCDG00010007714.1"/>
</dbReference>
<dbReference type="PANTHER" id="PTHR10730">
    <property type="entry name" value="PROCOLLAGEN-LYSINE,2-OXOGLUTARATE 5-DIOXYGENASE/GLYCOSYLTRANSFERASE 25 FAMILY MEMBER"/>
    <property type="match status" value="1"/>
</dbReference>
<reference evidence="8" key="3">
    <citation type="submission" date="2025-09" db="UniProtKB">
        <authorList>
            <consortium name="Ensembl"/>
        </authorList>
    </citation>
    <scope>IDENTIFICATION</scope>
</reference>
<feature type="compositionally biased region" description="Basic and acidic residues" evidence="5">
    <location>
        <begin position="564"/>
        <end position="576"/>
    </location>
</feature>
<evidence type="ECO:0000313" key="8">
    <source>
        <dbReference type="Ensembl" id="ENSDCDP00010017005.1"/>
    </source>
</evidence>
<name>A0AAY4B880_9TELE</name>
<dbReference type="Pfam" id="PF01755">
    <property type="entry name" value="Glyco_transf_25"/>
    <property type="match status" value="1"/>
</dbReference>
<evidence type="ECO:0000256" key="5">
    <source>
        <dbReference type="SAM" id="MobiDB-lite"/>
    </source>
</evidence>
<dbReference type="PROSITE" id="PS51257">
    <property type="entry name" value="PROKAR_LIPOPROTEIN"/>
    <property type="match status" value="1"/>
</dbReference>
<dbReference type="SUPFAM" id="SSF53448">
    <property type="entry name" value="Nucleotide-diphospho-sugar transferases"/>
    <property type="match status" value="1"/>
</dbReference>
<organism evidence="8 9">
    <name type="scientific">Denticeps clupeoides</name>
    <name type="common">denticle herring</name>
    <dbReference type="NCBI Taxonomy" id="299321"/>
    <lineage>
        <taxon>Eukaryota</taxon>
        <taxon>Metazoa</taxon>
        <taxon>Chordata</taxon>
        <taxon>Craniata</taxon>
        <taxon>Vertebrata</taxon>
        <taxon>Euteleostomi</taxon>
        <taxon>Actinopterygii</taxon>
        <taxon>Neopterygii</taxon>
        <taxon>Teleostei</taxon>
        <taxon>Clupei</taxon>
        <taxon>Clupeiformes</taxon>
        <taxon>Denticipitoidei</taxon>
        <taxon>Denticipitidae</taxon>
        <taxon>Denticeps</taxon>
    </lineage>
</organism>
<dbReference type="GeneTree" id="ENSGT01030000234558"/>
<reference evidence="8" key="2">
    <citation type="submission" date="2025-08" db="UniProtKB">
        <authorList>
            <consortium name="Ensembl"/>
        </authorList>
    </citation>
    <scope>IDENTIFICATION</scope>
</reference>
<feature type="chain" id="PRO_5044298210" description="Glycosyl transferase family 25 domain-containing protein" evidence="6">
    <location>
        <begin position="24"/>
        <end position="599"/>
    </location>
</feature>
<dbReference type="AlphaFoldDB" id="A0AAY4B880"/>
<keyword evidence="2 6" id="KW-0732">Signal</keyword>
<sequence length="599" mass="69588">MMPALRVALRVALLCALVAACRAELVTLVRDPVRPESPMMKPKVLIAILARNSAHSLPRHLGCIDRLEYPKERVAIWAATDHSVDNTTSMLRDWLKRAQSQYHYVEWRPMEEPRSYTDEWGPKHWPPSRFNHIMKLRQAALRAARERWADYILFVDSDNLLTNPRVLTLLMAENLTLVAPMLESRSLYSNFWCGMTPQGYYKRTPDYLPIREWKRLGCFPVPMVHSTFLLDLRRTTSRQLAFHPPHPNYSWALDDIMVFAFSTRHADVQMYICNREHYGYLPVPLKPQQTVEDEEESFLHTITEMSYFNLSYLSFSQIFLINLKRRLDRRQRMMNTLSVLGLEATLTDAVDGKALNTSQLQALGIEMMPGYKDPYSGRVLTRGEIGCFLSHHATWSQVVEQDLQKVLVLEDDVRFEPFFKRRLKAIMDDVEKSKLNWDLIYVGRKRMQVKQPEVSVEGVNNLVEADYSYWTLGYALSLQGARKLLRVQPFCKMLPVDEFLPVMFNKHPNREYMSHFEQRDLLAFSVEPLLIYPTHYTGEPGYVSDTETSTIWDDESVNTDWDRQHAAKTAQQDHIRPLAQNSVTGDTPPPASRSTRDEL</sequence>
<dbReference type="Proteomes" id="UP000694580">
    <property type="component" value="Chromosome 13"/>
</dbReference>
<proteinExistence type="inferred from homology"/>
<comment type="similarity">
    <text evidence="1">Belongs to the glycosyltransferase 25 family.</text>
</comment>
<dbReference type="InterPro" id="IPR002654">
    <property type="entry name" value="Glyco_trans_25"/>
</dbReference>
<dbReference type="CDD" id="cd06532">
    <property type="entry name" value="Glyco_transf_25"/>
    <property type="match status" value="1"/>
</dbReference>
<accession>A0AAY4B880</accession>
<dbReference type="PANTHER" id="PTHR10730:SF8">
    <property type="entry name" value="PROCOLLAGEN GALACTOSYLTRANSFERASE 2"/>
    <property type="match status" value="1"/>
</dbReference>